<proteinExistence type="predicted"/>
<evidence type="ECO:0000313" key="2">
    <source>
        <dbReference type="Proteomes" id="UP000582837"/>
    </source>
</evidence>
<evidence type="ECO:0008006" key="3">
    <source>
        <dbReference type="Google" id="ProtNLM"/>
    </source>
</evidence>
<dbReference type="Gene3D" id="3.40.50.150">
    <property type="entry name" value="Vaccinia Virus protein VP39"/>
    <property type="match status" value="1"/>
</dbReference>
<dbReference type="RefSeq" id="WP_170036605.1">
    <property type="nucleotide sequence ID" value="NZ_JABDTL010000002.1"/>
</dbReference>
<organism evidence="1 2">
    <name type="scientific">Longimicrobium terrae</name>
    <dbReference type="NCBI Taxonomy" id="1639882"/>
    <lineage>
        <taxon>Bacteria</taxon>
        <taxon>Pseudomonadati</taxon>
        <taxon>Gemmatimonadota</taxon>
        <taxon>Longimicrobiia</taxon>
        <taxon>Longimicrobiales</taxon>
        <taxon>Longimicrobiaceae</taxon>
        <taxon>Longimicrobium</taxon>
    </lineage>
</organism>
<comment type="caution">
    <text evidence="1">The sequence shown here is derived from an EMBL/GenBank/DDBJ whole genome shotgun (WGS) entry which is preliminary data.</text>
</comment>
<name>A0A841H388_9BACT</name>
<sequence>MGKIPHAAKADDGLGTLENLPGLDDETRTRLAALIDEGWQIWERFDLEVRTQDFHPFVAADYEQVLRALLPLRAPGQRFLEWGSATGVITIMADMLGFEAYGIELDASLVETARGLAARHGSKATFVAGSFLPNSYRWRPRGGGDARIGTIGTGDSAYPELGRALDDFDVVYGYPWTGEEPMMQDLMRTFGAQDARLLLHGGSLGLRVFRGGKQVG</sequence>
<dbReference type="EMBL" id="JACHIA010000014">
    <property type="protein sequence ID" value="MBB6072386.1"/>
    <property type="molecule type" value="Genomic_DNA"/>
</dbReference>
<dbReference type="AlphaFoldDB" id="A0A841H388"/>
<gene>
    <name evidence="1" type="ORF">HNQ61_004048</name>
</gene>
<dbReference type="InterPro" id="IPR029063">
    <property type="entry name" value="SAM-dependent_MTases_sf"/>
</dbReference>
<accession>A0A841H388</accession>
<evidence type="ECO:0000313" key="1">
    <source>
        <dbReference type="EMBL" id="MBB6072386.1"/>
    </source>
</evidence>
<protein>
    <recommendedName>
        <fullName evidence="3">Class I SAM-dependent methyltransferase</fullName>
    </recommendedName>
</protein>
<dbReference type="Proteomes" id="UP000582837">
    <property type="component" value="Unassembled WGS sequence"/>
</dbReference>
<keyword evidence="2" id="KW-1185">Reference proteome</keyword>
<reference evidence="1 2" key="1">
    <citation type="submission" date="2020-08" db="EMBL/GenBank/DDBJ databases">
        <title>Genomic Encyclopedia of Type Strains, Phase IV (KMG-IV): sequencing the most valuable type-strain genomes for metagenomic binning, comparative biology and taxonomic classification.</title>
        <authorList>
            <person name="Goeker M."/>
        </authorList>
    </citation>
    <scope>NUCLEOTIDE SEQUENCE [LARGE SCALE GENOMIC DNA]</scope>
    <source>
        <strain evidence="1 2">DSM 29007</strain>
    </source>
</reference>
<dbReference type="SUPFAM" id="SSF53335">
    <property type="entry name" value="S-adenosyl-L-methionine-dependent methyltransferases"/>
    <property type="match status" value="1"/>
</dbReference>